<dbReference type="HAMAP" id="MF_01894">
    <property type="entry name" value="Smc_prok"/>
    <property type="match status" value="1"/>
</dbReference>
<dbReference type="InterPro" id="IPR027417">
    <property type="entry name" value="P-loop_NTPase"/>
</dbReference>
<comment type="function">
    <text evidence="7">Required for chromosome condensation and partitioning.</text>
</comment>
<dbReference type="PIRSF" id="PIRSF005719">
    <property type="entry name" value="SMC"/>
    <property type="match status" value="1"/>
</dbReference>
<dbReference type="Gene3D" id="3.30.70.1620">
    <property type="match status" value="1"/>
</dbReference>
<dbReference type="CDD" id="cd03278">
    <property type="entry name" value="ABC_SMC_barmotin"/>
    <property type="match status" value="2"/>
</dbReference>
<dbReference type="SMART" id="SM00968">
    <property type="entry name" value="SMC_hinge"/>
    <property type="match status" value="1"/>
</dbReference>
<dbReference type="FunFam" id="3.40.50.300:FF:000984">
    <property type="entry name" value="Chromosome partition protein Smc"/>
    <property type="match status" value="1"/>
</dbReference>
<feature type="coiled-coil region" evidence="7">
    <location>
        <begin position="972"/>
        <end position="1030"/>
    </location>
</feature>
<sequence length="1204" mass="139153">MNLKRIEIYGFKSFAQATELEISPGITAVVGPNGSGKSNIADAIRWVLGEQSTKALRGSKMEDVIFAGSQTRKPLNYSEVSLTLDNQDQTLPLDFAEVTITRRLYRTGESQYFINREPCRLKDIHDLLMDTGLGKEAYSIIGQGRIDEILSNKPEDRRGIFEETAGIVRYRVRRREAEKHLAETEQNLQRIRDVLHELDRQLVPLKQQAEVAKQYKQYREQLEKLEVSLYLSQIQQAHDEWQAAQQAMQALRQKMEEKRRQAEEEETNLAFWRKRLEQVERGIEQLHHDQLHASGELEKLEGLREVLRERQRQLTAQKQQTLQDREKVEQQLLLLSQRLAQHRHMCQQKEEELSAALRKLRDLEERLRGANQEWADRKEQVERLKNEYFDQSNHLSTLRNEERHLKNTLEASAQRRGRLKRELDELKVHLQQLESERQRLLEEEQALQAELTQNQLTFARNREQEERLQEAADESRRLLEQLQYRESQLRSRHEVLHEMQQEFAGYGQGVKAILQARDKGVITGVHGAVAELIRVPQELEAAIEAALGGALQHLIVENEATGRRCIAFLKERRAGRATFLPLDVVGKHRPDSGRELHLSKEMPGLIGVAAHLVQTESRYQPLLRSLLGQVLVARDLESANKIARETGYRVRVVTLEGDLVHTGGSMTGGSNPARKTSLLGRQRELEELRGKLADLAGQQRQIKQQLERLLVEQNDLKQERLALEEAQTDLVRRLQRLELARERNEGEKKRCQERLDLLQEEMQLLAQEERQTLQRLKELEQQISACSEQSSGIRQQIETLQGVEQQWLSEMENMNLDVTNLRAEVARLEQQRQHLEEQLREWTAQEAAHKQELDNLALRIQQLEQAMSETELEANQAGQAREEWSERIRSIQNELAQFREEKRRHDQSLREAENRSKLEKAQLQQVEEEYHQLEVKTNRLEVRLDHLLTSLSRDYGIGYEWAKAHFSLPEDTAAVEKEVARLKNEIQRLGEVNLGAIDEYERIFERHAFLTRQQEDLLTAKKTLHEAIQEMDAKIASRFQSTFQTIRTHFQELFVEMFGGGKADLLLTEPDDLLNTGVDILVQPPGKRMQNLNLLSGGERALTAIVLLFAMLRTRPVPFCILDEVDAALDESNVSRFAQQLRHFSRESQFLVITHRQGTMEEADVLYGVAMQEAGVSEVFSLSLSEAAAAQVAAGQDREMQRGS</sequence>
<evidence type="ECO:0000256" key="4">
    <source>
        <dbReference type="ARBA" id="ARBA00022840"/>
    </source>
</evidence>
<dbReference type="GO" id="GO:0005737">
    <property type="term" value="C:cytoplasm"/>
    <property type="evidence" value="ECO:0007669"/>
    <property type="project" value="UniProtKB-SubCell"/>
</dbReference>
<dbReference type="SUPFAM" id="SSF75553">
    <property type="entry name" value="Smc hinge domain"/>
    <property type="match status" value="1"/>
</dbReference>
<organism evidence="10 11">
    <name type="scientific">Bacillus thermozeamaize</name>
    <dbReference type="NCBI Taxonomy" id="230954"/>
    <lineage>
        <taxon>Bacteria</taxon>
        <taxon>Bacillati</taxon>
        <taxon>Bacillota</taxon>
        <taxon>Bacilli</taxon>
        <taxon>Bacillales</taxon>
        <taxon>Bacillaceae</taxon>
        <taxon>Bacillus</taxon>
    </lineage>
</organism>
<evidence type="ECO:0000259" key="9">
    <source>
        <dbReference type="SMART" id="SM00968"/>
    </source>
</evidence>
<dbReference type="InterPro" id="IPR003395">
    <property type="entry name" value="RecF/RecN/SMC_N"/>
</dbReference>
<gene>
    <name evidence="7" type="primary">smc</name>
    <name evidence="10" type="ORF">BAA01_08045</name>
</gene>
<accession>A0A1Y3PM24</accession>
<dbReference type="GO" id="GO:0016887">
    <property type="term" value="F:ATP hydrolysis activity"/>
    <property type="evidence" value="ECO:0007669"/>
    <property type="project" value="InterPro"/>
</dbReference>
<feature type="coiled-coil region" evidence="7">
    <location>
        <begin position="167"/>
        <end position="485"/>
    </location>
</feature>
<dbReference type="GO" id="GO:0005524">
    <property type="term" value="F:ATP binding"/>
    <property type="evidence" value="ECO:0007669"/>
    <property type="project" value="UniProtKB-UniRule"/>
</dbReference>
<keyword evidence="5 7" id="KW-0175">Coiled coil</keyword>
<comment type="subunit">
    <text evidence="7">Homodimer.</text>
</comment>
<evidence type="ECO:0000256" key="7">
    <source>
        <dbReference type="HAMAP-Rule" id="MF_01894"/>
    </source>
</evidence>
<evidence type="ECO:0000256" key="8">
    <source>
        <dbReference type="SAM" id="MobiDB-lite"/>
    </source>
</evidence>
<dbReference type="PANTHER" id="PTHR43977">
    <property type="entry name" value="STRUCTURAL MAINTENANCE OF CHROMOSOMES PROTEIN 3"/>
    <property type="match status" value="1"/>
</dbReference>
<evidence type="ECO:0000256" key="2">
    <source>
        <dbReference type="ARBA" id="ARBA00022490"/>
    </source>
</evidence>
<dbReference type="GO" id="GO:0003677">
    <property type="term" value="F:DNA binding"/>
    <property type="evidence" value="ECO:0007669"/>
    <property type="project" value="UniProtKB-UniRule"/>
</dbReference>
<dbReference type="GO" id="GO:0007062">
    <property type="term" value="P:sister chromatid cohesion"/>
    <property type="evidence" value="ECO:0007669"/>
    <property type="project" value="InterPro"/>
</dbReference>
<evidence type="ECO:0000256" key="5">
    <source>
        <dbReference type="ARBA" id="ARBA00023054"/>
    </source>
</evidence>
<comment type="subcellular location">
    <subcellularLocation>
        <location evidence="1 7">Cytoplasm</location>
    </subcellularLocation>
</comment>
<dbReference type="Gene3D" id="1.20.1060.20">
    <property type="match status" value="1"/>
</dbReference>
<keyword evidence="6 7" id="KW-0238">DNA-binding</keyword>
<evidence type="ECO:0000313" key="10">
    <source>
        <dbReference type="EMBL" id="OUM88401.1"/>
    </source>
</evidence>
<evidence type="ECO:0000256" key="6">
    <source>
        <dbReference type="ARBA" id="ARBA00023125"/>
    </source>
</evidence>
<reference evidence="11" key="1">
    <citation type="submission" date="2016-06" db="EMBL/GenBank/DDBJ databases">
        <authorList>
            <person name="Nascimento L."/>
            <person name="Pereira R.V."/>
            <person name="Martins L.F."/>
            <person name="Quaggio R.B."/>
            <person name="Silva A.M."/>
            <person name="Setubal J.C."/>
        </authorList>
    </citation>
    <scope>NUCLEOTIDE SEQUENCE [LARGE SCALE GENOMIC DNA]</scope>
</reference>
<dbReference type="Proteomes" id="UP000196475">
    <property type="component" value="Unassembled WGS sequence"/>
</dbReference>
<comment type="similarity">
    <text evidence="7">Belongs to the SMC family.</text>
</comment>
<dbReference type="GO" id="GO:0030261">
    <property type="term" value="P:chromosome condensation"/>
    <property type="evidence" value="ECO:0007669"/>
    <property type="project" value="InterPro"/>
</dbReference>
<dbReference type="Pfam" id="PF06470">
    <property type="entry name" value="SMC_hinge"/>
    <property type="match status" value="1"/>
</dbReference>
<evidence type="ECO:0000256" key="1">
    <source>
        <dbReference type="ARBA" id="ARBA00004496"/>
    </source>
</evidence>
<keyword evidence="4 7" id="KW-0067">ATP-binding</keyword>
<dbReference type="Pfam" id="PF02463">
    <property type="entry name" value="SMC_N"/>
    <property type="match status" value="1"/>
</dbReference>
<dbReference type="InterPro" id="IPR011890">
    <property type="entry name" value="SMC_prok"/>
</dbReference>
<dbReference type="GO" id="GO:0006260">
    <property type="term" value="P:DNA replication"/>
    <property type="evidence" value="ECO:0007669"/>
    <property type="project" value="UniProtKB-UniRule"/>
</dbReference>
<dbReference type="EMBL" id="LZRT01000062">
    <property type="protein sequence ID" value="OUM88401.1"/>
    <property type="molecule type" value="Genomic_DNA"/>
</dbReference>
<dbReference type="NCBIfam" id="TIGR02168">
    <property type="entry name" value="SMC_prok_B"/>
    <property type="match status" value="1"/>
</dbReference>
<dbReference type="GO" id="GO:0005694">
    <property type="term" value="C:chromosome"/>
    <property type="evidence" value="ECO:0007669"/>
    <property type="project" value="InterPro"/>
</dbReference>
<dbReference type="SUPFAM" id="SSF52540">
    <property type="entry name" value="P-loop containing nucleoside triphosphate hydrolases"/>
    <property type="match status" value="2"/>
</dbReference>
<comment type="caution">
    <text evidence="10">The sequence shown here is derived from an EMBL/GenBank/DDBJ whole genome shotgun (WGS) entry which is preliminary data.</text>
</comment>
<feature type="domain" description="SMC hinge" evidence="9">
    <location>
        <begin position="523"/>
        <end position="643"/>
    </location>
</feature>
<dbReference type="InterPro" id="IPR036277">
    <property type="entry name" value="SMC_hinge_sf"/>
</dbReference>
<evidence type="ECO:0000313" key="11">
    <source>
        <dbReference type="Proteomes" id="UP000196475"/>
    </source>
</evidence>
<dbReference type="AlphaFoldDB" id="A0A1Y3PM24"/>
<name>A0A1Y3PM24_9BACI</name>
<feature type="binding site" evidence="7">
    <location>
        <begin position="32"/>
        <end position="39"/>
    </location>
    <ligand>
        <name>ATP</name>
        <dbReference type="ChEBI" id="CHEBI:30616"/>
    </ligand>
</feature>
<keyword evidence="3 7" id="KW-0547">Nucleotide-binding</keyword>
<evidence type="ECO:0000256" key="3">
    <source>
        <dbReference type="ARBA" id="ARBA00022741"/>
    </source>
</evidence>
<keyword evidence="2 7" id="KW-0963">Cytoplasm</keyword>
<protein>
    <recommendedName>
        <fullName evidence="7">Chromosome partition protein Smc</fullName>
    </recommendedName>
</protein>
<feature type="region of interest" description="Disordered" evidence="8">
    <location>
        <begin position="900"/>
        <end position="920"/>
    </location>
</feature>
<dbReference type="FunFam" id="3.40.50.300:FF:000901">
    <property type="entry name" value="Chromosome partition protein Smc"/>
    <property type="match status" value="1"/>
</dbReference>
<comment type="domain">
    <text evidence="7">Contains large globular domains required for ATP hydrolysis at each terminus and a third globular domain forming a flexible hinge near the middle of the molecule. These domains are separated by coiled-coil structures.</text>
</comment>
<proteinExistence type="inferred from homology"/>
<dbReference type="GO" id="GO:0007059">
    <property type="term" value="P:chromosome segregation"/>
    <property type="evidence" value="ECO:0007669"/>
    <property type="project" value="UniProtKB-UniRule"/>
</dbReference>
<dbReference type="InterPro" id="IPR024704">
    <property type="entry name" value="SMC"/>
</dbReference>
<dbReference type="Gene3D" id="3.40.50.300">
    <property type="entry name" value="P-loop containing nucleotide triphosphate hydrolases"/>
    <property type="match status" value="2"/>
</dbReference>
<dbReference type="InterPro" id="IPR010935">
    <property type="entry name" value="SMC_hinge"/>
</dbReference>